<evidence type="ECO:0000259" key="5">
    <source>
        <dbReference type="Pfam" id="PF08303"/>
    </source>
</evidence>
<feature type="compositionally biased region" description="Polar residues" evidence="3">
    <location>
        <begin position="27"/>
        <end position="41"/>
    </location>
</feature>
<feature type="domain" description="tRNA ligase kinase" evidence="5">
    <location>
        <begin position="371"/>
        <end position="532"/>
    </location>
</feature>
<dbReference type="PANTHER" id="PTHR32004:SF1">
    <property type="entry name" value="TRNA LIGASE"/>
    <property type="match status" value="1"/>
</dbReference>
<dbReference type="PANTHER" id="PTHR32004">
    <property type="entry name" value="TRNA LIGASE"/>
    <property type="match status" value="1"/>
</dbReference>
<dbReference type="GO" id="GO:0005524">
    <property type="term" value="F:ATP binding"/>
    <property type="evidence" value="ECO:0007669"/>
    <property type="project" value="UniProtKB-UniRule"/>
</dbReference>
<dbReference type="InterPro" id="IPR015966">
    <property type="entry name" value="tRNA_lig_kin_fungi"/>
</dbReference>
<evidence type="ECO:0000259" key="6">
    <source>
        <dbReference type="Pfam" id="PF09511"/>
    </source>
</evidence>
<evidence type="ECO:0000256" key="1">
    <source>
        <dbReference type="PIRNR" id="PIRNR019634"/>
    </source>
</evidence>
<comment type="catalytic activity">
    <reaction evidence="1">
        <text>ATP + (ribonucleotide)n-3'-hydroxyl + 5'-phospho-(ribonucleotide)m = (ribonucleotide)n+m + AMP + diphosphate.</text>
        <dbReference type="EC" id="6.5.1.3"/>
    </reaction>
</comment>
<name>A0A1B7NVX5_9EURO</name>
<dbReference type="EC" id="6.5.1.3" evidence="1"/>
<dbReference type="PIRSF" id="PIRSF019634">
    <property type="entry name" value="tRNA_lig_yeast"/>
    <property type="match status" value="1"/>
</dbReference>
<dbReference type="InterPro" id="IPR019039">
    <property type="entry name" value="T4-Rnl1-like_N"/>
</dbReference>
<evidence type="ECO:0000313" key="7">
    <source>
        <dbReference type="EMBL" id="OAX80935.1"/>
    </source>
</evidence>
<dbReference type="AlphaFoldDB" id="A0A1B7NVX5"/>
<dbReference type="InterPro" id="IPR027417">
    <property type="entry name" value="P-loop_NTPase"/>
</dbReference>
<evidence type="ECO:0000256" key="3">
    <source>
        <dbReference type="SAM" id="MobiDB-lite"/>
    </source>
</evidence>
<dbReference type="Pfam" id="PF08303">
    <property type="entry name" value="tRNA_lig_kinase"/>
    <property type="match status" value="1"/>
</dbReference>
<dbReference type="Pfam" id="PF08302">
    <property type="entry name" value="tRNA_lig_CPD"/>
    <property type="match status" value="1"/>
</dbReference>
<dbReference type="InterPro" id="IPR012387">
    <property type="entry name" value="Trl1_fun"/>
</dbReference>
<evidence type="ECO:0000256" key="2">
    <source>
        <dbReference type="PIRSR" id="PIRSR019634-50"/>
    </source>
</evidence>
<dbReference type="Proteomes" id="UP000091918">
    <property type="component" value="Unassembled WGS sequence"/>
</dbReference>
<dbReference type="Gene3D" id="3.40.50.300">
    <property type="entry name" value="P-loop containing nucleotide triphosphate hydrolases"/>
    <property type="match status" value="1"/>
</dbReference>
<dbReference type="OrthoDB" id="276239at2759"/>
<dbReference type="GO" id="GO:0005634">
    <property type="term" value="C:nucleus"/>
    <property type="evidence" value="ECO:0007669"/>
    <property type="project" value="TreeGrafter"/>
</dbReference>
<evidence type="ECO:0000313" key="8">
    <source>
        <dbReference type="Proteomes" id="UP000091918"/>
    </source>
</evidence>
<feature type="active site" description="N6-AMP-lysine intermediate" evidence="2">
    <location>
        <position position="116"/>
    </location>
</feature>
<dbReference type="GO" id="GO:0006388">
    <property type="term" value="P:tRNA splicing, via endonucleolytic cleavage and ligation"/>
    <property type="evidence" value="ECO:0007669"/>
    <property type="project" value="UniProtKB-UniRule"/>
</dbReference>
<evidence type="ECO:0000259" key="4">
    <source>
        <dbReference type="Pfam" id="PF08302"/>
    </source>
</evidence>
<feature type="domain" description="T4 RNA ligase 1-like N-terminal" evidence="6">
    <location>
        <begin position="65"/>
        <end position="277"/>
    </location>
</feature>
<keyword evidence="1" id="KW-0819">tRNA processing</keyword>
<comment type="similarity">
    <text evidence="1">Belongs to the TRL1 family.</text>
</comment>
<feature type="domain" description="tRNA ligase phosphodiesterase" evidence="4">
    <location>
        <begin position="535"/>
        <end position="783"/>
    </location>
</feature>
<keyword evidence="8" id="KW-1185">Reference proteome</keyword>
<keyword evidence="1" id="KW-0436">Ligase</keyword>
<feature type="region of interest" description="Disordered" evidence="3">
    <location>
        <begin position="18"/>
        <end position="41"/>
    </location>
</feature>
<organism evidence="7 8">
    <name type="scientific">Emergomyces africanus</name>
    <dbReference type="NCBI Taxonomy" id="1955775"/>
    <lineage>
        <taxon>Eukaryota</taxon>
        <taxon>Fungi</taxon>
        <taxon>Dikarya</taxon>
        <taxon>Ascomycota</taxon>
        <taxon>Pezizomycotina</taxon>
        <taxon>Eurotiomycetes</taxon>
        <taxon>Eurotiomycetidae</taxon>
        <taxon>Onygenales</taxon>
        <taxon>Ajellomycetaceae</taxon>
        <taxon>Emergomyces</taxon>
    </lineage>
</organism>
<reference evidence="7 8" key="1">
    <citation type="submission" date="2015-07" db="EMBL/GenBank/DDBJ databases">
        <title>Emmonsia species relationships and genome sequence.</title>
        <authorList>
            <person name="Cuomo C.A."/>
            <person name="Schwartz I.S."/>
            <person name="Kenyon C."/>
            <person name="de Hoog G.S."/>
            <person name="Govender N.P."/>
            <person name="Botha A."/>
            <person name="Moreno L."/>
            <person name="de Vries M."/>
            <person name="Munoz J.F."/>
            <person name="Stielow J.B."/>
        </authorList>
    </citation>
    <scope>NUCLEOTIDE SEQUENCE [LARGE SCALE GENOMIC DNA]</scope>
    <source>
        <strain evidence="7 8">CBS 136260</strain>
    </source>
</reference>
<dbReference type="GO" id="GO:0003972">
    <property type="term" value="F:RNA ligase (ATP) activity"/>
    <property type="evidence" value="ECO:0007669"/>
    <property type="project" value="UniProtKB-UniRule"/>
</dbReference>
<comment type="caution">
    <text evidence="7">The sequence shown here is derived from an EMBL/GenBank/DDBJ whole genome shotgun (WGS) entry which is preliminary data.</text>
</comment>
<dbReference type="Pfam" id="PF09511">
    <property type="entry name" value="RNA_lig_T4_1"/>
    <property type="match status" value="1"/>
</dbReference>
<gene>
    <name evidence="7" type="ORF">ACJ72_04725</name>
</gene>
<dbReference type="GO" id="GO:0051730">
    <property type="term" value="F:GTP-dependent polyribonucleotide 5'-hydroxyl-kinase activity"/>
    <property type="evidence" value="ECO:0007669"/>
    <property type="project" value="InterPro"/>
</dbReference>
<proteinExistence type="inferred from homology"/>
<protein>
    <recommendedName>
        <fullName evidence="1">tRNA ligase</fullName>
        <ecNumber evidence="1">6.5.1.3</ecNumber>
    </recommendedName>
</protein>
<dbReference type="SUPFAM" id="SSF52540">
    <property type="entry name" value="P-loop containing nucleoside triphosphate hydrolases"/>
    <property type="match status" value="1"/>
</dbReference>
<sequence length="787" mass="88867">MVQQNVQGVTQLVHSLEAASGKKKQPGQKSFSCKKSTFPVSGSDISVDSWRFQDWDYKRDDLPTYARGLFTTKNRNNQDEIAVRGYDKFFNVDEVNSTRWSNIEHNTQGPYELSVKENGCIIFISGLEDGTLLVCSKHSTGARADITVSHAVAGENWVKRHVASVGKTVEDLAKVLRNANLTAVGELCDDRFEEHVLPYDEEAAGIYLHGLNYNVPEFATRPGLMFIMKTFLDKCAETGSWDGRDTEGFVIRCQISEGGVGPYRDWFFKYKFEEPYLMYRQWREATKAMIAGKQPRIKKHVAITEQYLQYAKRQLVQNPTLAKLYNQNHGIIAMRDGFLKERGLKGSEIIAMESAQGEGTSPLAQVTRDIVLVPVASVGCGKTTLALALVKLFGWGHIQNDNIQGQKNRPKRFAQEVTSSLAMHSVVIADRNNHQRRERKQILEDVQRVVPNAKFVALHYVHEPKHQLLNDIRKVTQARVLERGDNHQTIQAQSKGRDSVIAIMEGFLNRFEAVNTEYDPDYGFDEVIDLDVTSSSRDNLEKVISALHSSFPKLMDGNMPTSSDLDDAIDEAMKNYKVDTKHDLSFSKHNKVPKPARLDSPDQLARRIEYFMISLNANEINSLVSSLFPPSTPPERRKLYTHLQNSRRIQSSFHVTLIHRNSRPDYPNIWTYYIDLYKAAIQKQLGQPTETPILGTTRVRIERLVWDDRIMALVARIVPQEGDSLPCANANPHVTIGTASPSVQAKESNDLLKRWLEVGAGPETGIWETELPSVTILEGSVVEALLR</sequence>
<dbReference type="InterPro" id="IPR015965">
    <property type="entry name" value="tRNA_lig_PDEase"/>
</dbReference>
<dbReference type="EMBL" id="LGUA01000584">
    <property type="protein sequence ID" value="OAX80935.1"/>
    <property type="molecule type" value="Genomic_DNA"/>
</dbReference>
<dbReference type="GO" id="GO:0008081">
    <property type="term" value="F:phosphoric diester hydrolase activity"/>
    <property type="evidence" value="ECO:0007669"/>
    <property type="project" value="InterPro"/>
</dbReference>
<dbReference type="FunFam" id="3.40.50.300:FF:001690">
    <property type="entry name" value="tRNA ligase"/>
    <property type="match status" value="1"/>
</dbReference>
<accession>A0A1B7NVX5</accession>
<dbReference type="STRING" id="1658172.A0A1B7NVX5"/>